<dbReference type="PANTHER" id="PTHR13156:SF0">
    <property type="entry name" value="NADH DEHYDROGENASE [UBIQUINONE] IRON-SULFUR PROTEIN 6, MITOCHONDRIAL"/>
    <property type="match status" value="1"/>
</dbReference>
<comment type="caution">
    <text evidence="2">The sequence shown here is derived from an EMBL/GenBank/DDBJ whole genome shotgun (WGS) entry which is preliminary data.</text>
</comment>
<reference evidence="2" key="1">
    <citation type="journal article" date="2023" name="Mol. Biol. Evol.">
        <title>Third-Generation Sequencing Reveals the Adaptive Role of the Epigenome in Three Deep-Sea Polychaetes.</title>
        <authorList>
            <person name="Perez M."/>
            <person name="Aroh O."/>
            <person name="Sun Y."/>
            <person name="Lan Y."/>
            <person name="Juniper S.K."/>
            <person name="Young C.R."/>
            <person name="Angers B."/>
            <person name="Qian P.Y."/>
        </authorList>
    </citation>
    <scope>NUCLEOTIDE SEQUENCE</scope>
    <source>
        <strain evidence="2">P08H-3</strain>
    </source>
</reference>
<feature type="domain" description="Zinc finger CHCC-type" evidence="1">
    <location>
        <begin position="75"/>
        <end position="115"/>
    </location>
</feature>
<protein>
    <recommendedName>
        <fullName evidence="1">Zinc finger CHCC-type domain-containing protein</fullName>
    </recommendedName>
</protein>
<dbReference type="PANTHER" id="PTHR13156">
    <property type="entry name" value="NADH-UBIQUINONE OXIDOREDUCTASE 13 KD-A SUBUNIT"/>
    <property type="match status" value="1"/>
</dbReference>
<proteinExistence type="predicted"/>
<evidence type="ECO:0000259" key="1">
    <source>
        <dbReference type="Pfam" id="PF10276"/>
    </source>
</evidence>
<keyword evidence="3" id="KW-1185">Reference proteome</keyword>
<dbReference type="GO" id="GO:0005739">
    <property type="term" value="C:mitochondrion"/>
    <property type="evidence" value="ECO:0007669"/>
    <property type="project" value="GOC"/>
</dbReference>
<evidence type="ECO:0000313" key="3">
    <source>
        <dbReference type="Proteomes" id="UP001208570"/>
    </source>
</evidence>
<dbReference type="AlphaFoldDB" id="A0AAD9J7I5"/>
<organism evidence="2 3">
    <name type="scientific">Paralvinella palmiformis</name>
    <dbReference type="NCBI Taxonomy" id="53620"/>
    <lineage>
        <taxon>Eukaryota</taxon>
        <taxon>Metazoa</taxon>
        <taxon>Spiralia</taxon>
        <taxon>Lophotrochozoa</taxon>
        <taxon>Annelida</taxon>
        <taxon>Polychaeta</taxon>
        <taxon>Sedentaria</taxon>
        <taxon>Canalipalpata</taxon>
        <taxon>Terebellida</taxon>
        <taxon>Terebelliformia</taxon>
        <taxon>Alvinellidae</taxon>
        <taxon>Paralvinella</taxon>
    </lineage>
</organism>
<dbReference type="GO" id="GO:0006120">
    <property type="term" value="P:mitochondrial electron transport, NADH to ubiquinone"/>
    <property type="evidence" value="ECO:0007669"/>
    <property type="project" value="TreeGrafter"/>
</dbReference>
<gene>
    <name evidence="2" type="ORF">LSH36_560g00038</name>
</gene>
<name>A0AAD9J7I5_9ANNE</name>
<dbReference type="Proteomes" id="UP001208570">
    <property type="component" value="Unassembled WGS sequence"/>
</dbReference>
<dbReference type="Gene3D" id="2.60.260.40">
    <property type="entry name" value="q5lls5 like domains"/>
    <property type="match status" value="1"/>
</dbReference>
<dbReference type="Pfam" id="PF10276">
    <property type="entry name" value="zf-CHCC"/>
    <property type="match status" value="1"/>
</dbReference>
<evidence type="ECO:0000313" key="2">
    <source>
        <dbReference type="EMBL" id="KAK2147315.1"/>
    </source>
</evidence>
<sequence>MAVLLRTRSSAVCSRFVSSFRSLSSAVTKKEDDVDKITHTGQQFEKDDYRRVRFLVGRKLVNPNIALDLIAEDPVVVCDKRVIPSDSGGPLGHPKVFINLDKPEIHVCGYSGRKFIHKRYYDEKTMGPSISYEEYMKQMKPNSGYLY</sequence>
<accession>A0AAD9J7I5</accession>
<dbReference type="EMBL" id="JAODUP010000560">
    <property type="protein sequence ID" value="KAK2147315.1"/>
    <property type="molecule type" value="Genomic_DNA"/>
</dbReference>
<dbReference type="InterPro" id="IPR019401">
    <property type="entry name" value="Znf_CHCC"/>
</dbReference>